<evidence type="ECO:0008006" key="5">
    <source>
        <dbReference type="Google" id="ProtNLM"/>
    </source>
</evidence>
<sequence length="160" mass="18825">MFFGVLPMANGQSTSVFKYESWLAKFVMNVLGFILFSHVVGSCWKCLWRSVLVFEAYLLWAGKLKKQVRESEQCNWSVSRGLNDLMLLENLPEDLQIQILRHQFNFLEKFPIFAAMDDYILDAIRERLQRKAYLKGSRILVCKRPVDKIVFTATGEHWRR</sequence>
<dbReference type="InterPro" id="IPR018490">
    <property type="entry name" value="cNMP-bd_dom_sf"/>
</dbReference>
<comment type="caution">
    <text evidence="3">The sequence shown here is derived from an EMBL/GenBank/DDBJ whole genome shotgun (WGS) entry which is preliminary data.</text>
</comment>
<evidence type="ECO:0000313" key="3">
    <source>
        <dbReference type="EMBL" id="KAK1387787.1"/>
    </source>
</evidence>
<reference evidence="3" key="1">
    <citation type="submission" date="2023-02" db="EMBL/GenBank/DDBJ databases">
        <title>Genome of toxic invasive species Heracleum sosnowskyi carries increased number of genes despite the absence of recent whole-genome duplications.</title>
        <authorList>
            <person name="Schelkunov M."/>
            <person name="Shtratnikova V."/>
            <person name="Makarenko M."/>
            <person name="Klepikova A."/>
            <person name="Omelchenko D."/>
            <person name="Novikova G."/>
            <person name="Obukhova E."/>
            <person name="Bogdanov V."/>
            <person name="Penin A."/>
            <person name="Logacheva M."/>
        </authorList>
    </citation>
    <scope>NUCLEOTIDE SEQUENCE</scope>
    <source>
        <strain evidence="3">Hsosn_3</strain>
        <tissue evidence="3">Leaf</tissue>
    </source>
</reference>
<keyword evidence="4" id="KW-1185">Reference proteome</keyword>
<dbReference type="PANTHER" id="PTHR45651:SF11">
    <property type="entry name" value="CYCLIC NUCLEOTIDE-GATED ION CHANNEL 20, CHLOROPLASTIC-RELATED"/>
    <property type="match status" value="1"/>
</dbReference>
<protein>
    <recommendedName>
        <fullName evidence="5">Cyclic nucleotide-binding domain-containing protein</fullName>
    </recommendedName>
</protein>
<proteinExistence type="predicted"/>
<evidence type="ECO:0000256" key="2">
    <source>
        <dbReference type="ARBA" id="ARBA00023303"/>
    </source>
</evidence>
<accession>A0AAD8IL51</accession>
<evidence type="ECO:0000313" key="4">
    <source>
        <dbReference type="Proteomes" id="UP001237642"/>
    </source>
</evidence>
<evidence type="ECO:0000256" key="1">
    <source>
        <dbReference type="ARBA" id="ARBA00023286"/>
    </source>
</evidence>
<dbReference type="Proteomes" id="UP001237642">
    <property type="component" value="Unassembled WGS sequence"/>
</dbReference>
<keyword evidence="1" id="KW-0406">Ion transport</keyword>
<dbReference type="PANTHER" id="PTHR45651">
    <property type="entry name" value="CYCLIC NUCLEOTIDE-GATED ION CHANNEL 15-RELATED-RELATED"/>
    <property type="match status" value="1"/>
</dbReference>
<dbReference type="GO" id="GO:0016020">
    <property type="term" value="C:membrane"/>
    <property type="evidence" value="ECO:0007669"/>
    <property type="project" value="UniProtKB-SubCell"/>
</dbReference>
<dbReference type="Gene3D" id="2.60.120.10">
    <property type="entry name" value="Jelly Rolls"/>
    <property type="match status" value="1"/>
</dbReference>
<reference evidence="3" key="2">
    <citation type="submission" date="2023-05" db="EMBL/GenBank/DDBJ databases">
        <authorList>
            <person name="Schelkunov M.I."/>
        </authorList>
    </citation>
    <scope>NUCLEOTIDE SEQUENCE</scope>
    <source>
        <strain evidence="3">Hsosn_3</strain>
        <tissue evidence="3">Leaf</tissue>
    </source>
</reference>
<dbReference type="EMBL" id="JAUIZM010000004">
    <property type="protein sequence ID" value="KAK1387787.1"/>
    <property type="molecule type" value="Genomic_DNA"/>
</dbReference>
<keyword evidence="1" id="KW-0813">Transport</keyword>
<dbReference type="AlphaFoldDB" id="A0AAD8IL51"/>
<dbReference type="SUPFAM" id="SSF51206">
    <property type="entry name" value="cAMP-binding domain-like"/>
    <property type="match status" value="1"/>
</dbReference>
<keyword evidence="2" id="KW-0407">Ion channel</keyword>
<dbReference type="GO" id="GO:0034220">
    <property type="term" value="P:monoatomic ion transmembrane transport"/>
    <property type="evidence" value="ECO:0007669"/>
    <property type="project" value="UniProtKB-KW"/>
</dbReference>
<keyword evidence="1" id="KW-1071">Ligand-gated ion channel</keyword>
<name>A0AAD8IL51_9APIA</name>
<organism evidence="3 4">
    <name type="scientific">Heracleum sosnowskyi</name>
    <dbReference type="NCBI Taxonomy" id="360622"/>
    <lineage>
        <taxon>Eukaryota</taxon>
        <taxon>Viridiplantae</taxon>
        <taxon>Streptophyta</taxon>
        <taxon>Embryophyta</taxon>
        <taxon>Tracheophyta</taxon>
        <taxon>Spermatophyta</taxon>
        <taxon>Magnoliopsida</taxon>
        <taxon>eudicotyledons</taxon>
        <taxon>Gunneridae</taxon>
        <taxon>Pentapetalae</taxon>
        <taxon>asterids</taxon>
        <taxon>campanulids</taxon>
        <taxon>Apiales</taxon>
        <taxon>Apiaceae</taxon>
        <taxon>Apioideae</taxon>
        <taxon>apioid superclade</taxon>
        <taxon>Tordylieae</taxon>
        <taxon>Tordyliinae</taxon>
        <taxon>Heracleum</taxon>
    </lineage>
</organism>
<dbReference type="InterPro" id="IPR014710">
    <property type="entry name" value="RmlC-like_jellyroll"/>
</dbReference>
<gene>
    <name evidence="3" type="ORF">POM88_015965</name>
</gene>